<dbReference type="Pfam" id="PF00076">
    <property type="entry name" value="RRM_1"/>
    <property type="match status" value="1"/>
</dbReference>
<proteinExistence type="predicted"/>
<evidence type="ECO:0000313" key="5">
    <source>
        <dbReference type="Proteomes" id="UP001562425"/>
    </source>
</evidence>
<dbReference type="InterPro" id="IPR012677">
    <property type="entry name" value="Nucleotide-bd_a/b_plait_sf"/>
</dbReference>
<dbReference type="EMBL" id="JBEHCU010011362">
    <property type="protein sequence ID" value="KAL1376830.1"/>
    <property type="molecule type" value="Genomic_DNA"/>
</dbReference>
<dbReference type="Gene3D" id="3.30.70.330">
    <property type="match status" value="1"/>
</dbReference>
<dbReference type="InterPro" id="IPR050441">
    <property type="entry name" value="RBM"/>
</dbReference>
<accession>A0ABD1CKN1</accession>
<dbReference type="Proteomes" id="UP001562425">
    <property type="component" value="Unassembled WGS sequence"/>
</dbReference>
<name>A0ABD1CKN1_CULPP</name>
<dbReference type="CDD" id="cd12363">
    <property type="entry name" value="RRM_TRA2"/>
    <property type="match status" value="1"/>
</dbReference>
<dbReference type="GO" id="GO:0003723">
    <property type="term" value="F:RNA binding"/>
    <property type="evidence" value="ECO:0007669"/>
    <property type="project" value="UniProtKB-UniRule"/>
</dbReference>
<evidence type="ECO:0000256" key="2">
    <source>
        <dbReference type="PROSITE-ProRule" id="PRU00176"/>
    </source>
</evidence>
<dbReference type="PROSITE" id="PS50102">
    <property type="entry name" value="RRM"/>
    <property type="match status" value="1"/>
</dbReference>
<keyword evidence="1 2" id="KW-0694">RNA-binding</keyword>
<protein>
    <recommendedName>
        <fullName evidence="3">RRM domain-containing protein</fullName>
    </recommendedName>
</protein>
<dbReference type="SMART" id="SM00360">
    <property type="entry name" value="RRM"/>
    <property type="match status" value="1"/>
</dbReference>
<comment type="caution">
    <text evidence="4">The sequence shown here is derived from an EMBL/GenBank/DDBJ whole genome shotgun (WGS) entry which is preliminary data.</text>
</comment>
<reference evidence="4 5" key="1">
    <citation type="submission" date="2024-05" db="EMBL/GenBank/DDBJ databases">
        <title>Culex pipiens pipiens assembly and annotation.</title>
        <authorList>
            <person name="Alout H."/>
            <person name="Durand T."/>
        </authorList>
    </citation>
    <scope>NUCLEOTIDE SEQUENCE [LARGE SCALE GENOMIC DNA]</scope>
    <source>
        <strain evidence="4">HA-2024</strain>
        <tissue evidence="4">Whole body</tissue>
    </source>
</reference>
<evidence type="ECO:0000259" key="3">
    <source>
        <dbReference type="PROSITE" id="PS50102"/>
    </source>
</evidence>
<evidence type="ECO:0000313" key="4">
    <source>
        <dbReference type="EMBL" id="KAL1376830.1"/>
    </source>
</evidence>
<sequence length="241" mass="26687">MEIPTLRLNIMNLTEQDMDKFNKKDYGGAQRASDELTATLTTFSGSSSGCSSCYNRHRSPLPEKDRPVDPPPSTCLGVFGLSNYTQEADLRTVFGRFGLIEKVQIVYDAKTKASRGFGFVYFVNLEDASAAKVQCNGMVMHERTIRVDYSVTERPHTPTPGIYMGEREDRRRRKHRMTTTTTDVRGAVRRDPIGATAALGTVTTAVVEAIPEAIPAADPGRIPPGIKQPEAIHYHLLNWGL</sequence>
<evidence type="ECO:0000256" key="1">
    <source>
        <dbReference type="ARBA" id="ARBA00022884"/>
    </source>
</evidence>
<gene>
    <name evidence="4" type="ORF">pipiens_016670</name>
</gene>
<dbReference type="InterPro" id="IPR035979">
    <property type="entry name" value="RBD_domain_sf"/>
</dbReference>
<organism evidence="4 5">
    <name type="scientific">Culex pipiens pipiens</name>
    <name type="common">Northern house mosquito</name>
    <dbReference type="NCBI Taxonomy" id="38569"/>
    <lineage>
        <taxon>Eukaryota</taxon>
        <taxon>Metazoa</taxon>
        <taxon>Ecdysozoa</taxon>
        <taxon>Arthropoda</taxon>
        <taxon>Hexapoda</taxon>
        <taxon>Insecta</taxon>
        <taxon>Pterygota</taxon>
        <taxon>Neoptera</taxon>
        <taxon>Endopterygota</taxon>
        <taxon>Diptera</taxon>
        <taxon>Nematocera</taxon>
        <taxon>Culicoidea</taxon>
        <taxon>Culicidae</taxon>
        <taxon>Culicinae</taxon>
        <taxon>Culicini</taxon>
        <taxon>Culex</taxon>
        <taxon>Culex</taxon>
    </lineage>
</organism>
<dbReference type="AlphaFoldDB" id="A0ABD1CKN1"/>
<dbReference type="SUPFAM" id="SSF54928">
    <property type="entry name" value="RNA-binding domain, RBD"/>
    <property type="match status" value="1"/>
</dbReference>
<dbReference type="PANTHER" id="PTHR48034">
    <property type="entry name" value="TRANSFORMER-2 SEX-DETERMINING PROTEIN-RELATED"/>
    <property type="match status" value="1"/>
</dbReference>
<dbReference type="InterPro" id="IPR000504">
    <property type="entry name" value="RRM_dom"/>
</dbReference>
<feature type="domain" description="RRM" evidence="3">
    <location>
        <begin position="74"/>
        <end position="152"/>
    </location>
</feature>
<keyword evidence="5" id="KW-1185">Reference proteome</keyword>